<comment type="caution">
    <text evidence="9">The sequence shown here is derived from an EMBL/GenBank/DDBJ whole genome shotgun (WGS) entry which is preliminary data.</text>
</comment>
<comment type="subcellular location">
    <subcellularLocation>
        <location evidence="2">Glyoxysome</location>
    </subcellularLocation>
</comment>
<keyword evidence="7" id="KW-0576">Peroxisome</keyword>
<name>A0ABR2LNA8_9ASPA</name>
<dbReference type="EMBL" id="JBBWWR010000017">
    <property type="protein sequence ID" value="KAK8945413.1"/>
    <property type="molecule type" value="Genomic_DNA"/>
</dbReference>
<sequence>MGVETVLIARTDVVAATLIQSNVDGRDHQFILEATNPELRRRSLSVVLAVAMSAGKTGAELQSIEDDWIAGAGLMTFSEAVITAINLRNDVSRQEKRRRIGEWSAAAKYSNERGREIAKKLGAGDVFWDWDIPRTREGFYRFRGLVEAAVVRGRAFAPHTDLIWMETVSPDFAECSKFAQALKAEQPETMLAYNLSSSFNWDATGMSDYEMREFIPRIAKLGFC</sequence>
<dbReference type="Pfam" id="PF00463">
    <property type="entry name" value="ICL"/>
    <property type="match status" value="1"/>
</dbReference>
<dbReference type="Gene3D" id="3.20.20.60">
    <property type="entry name" value="Phosphoenolpyruvate-binding domains"/>
    <property type="match status" value="1"/>
</dbReference>
<dbReference type="Proteomes" id="UP001412067">
    <property type="component" value="Unassembled WGS sequence"/>
</dbReference>
<gene>
    <name evidence="9" type="primary">ICL</name>
    <name evidence="9" type="ORF">KSP40_PGU018356</name>
</gene>
<reference evidence="9 10" key="1">
    <citation type="journal article" date="2022" name="Nat. Plants">
        <title>Genomes of leafy and leafless Platanthera orchids illuminate the evolution of mycoheterotrophy.</title>
        <authorList>
            <person name="Li M.H."/>
            <person name="Liu K.W."/>
            <person name="Li Z."/>
            <person name="Lu H.C."/>
            <person name="Ye Q.L."/>
            <person name="Zhang D."/>
            <person name="Wang J.Y."/>
            <person name="Li Y.F."/>
            <person name="Zhong Z.M."/>
            <person name="Liu X."/>
            <person name="Yu X."/>
            <person name="Liu D.K."/>
            <person name="Tu X.D."/>
            <person name="Liu B."/>
            <person name="Hao Y."/>
            <person name="Liao X.Y."/>
            <person name="Jiang Y.T."/>
            <person name="Sun W.H."/>
            <person name="Chen J."/>
            <person name="Chen Y.Q."/>
            <person name="Ai Y."/>
            <person name="Zhai J.W."/>
            <person name="Wu S.S."/>
            <person name="Zhou Z."/>
            <person name="Hsiao Y.Y."/>
            <person name="Wu W.L."/>
            <person name="Chen Y.Y."/>
            <person name="Lin Y.F."/>
            <person name="Hsu J.L."/>
            <person name="Li C.Y."/>
            <person name="Wang Z.W."/>
            <person name="Zhao X."/>
            <person name="Zhong W.Y."/>
            <person name="Ma X.K."/>
            <person name="Ma L."/>
            <person name="Huang J."/>
            <person name="Chen G.Z."/>
            <person name="Huang M.Z."/>
            <person name="Huang L."/>
            <person name="Peng D.H."/>
            <person name="Luo Y.B."/>
            <person name="Zou S.Q."/>
            <person name="Chen S.P."/>
            <person name="Lan S."/>
            <person name="Tsai W.C."/>
            <person name="Van de Peer Y."/>
            <person name="Liu Z.J."/>
        </authorList>
    </citation>
    <scope>NUCLEOTIDE SEQUENCE [LARGE SCALE GENOMIC DNA]</scope>
    <source>
        <strain evidence="9">Lor288</strain>
    </source>
</reference>
<evidence type="ECO:0000256" key="3">
    <source>
        <dbReference type="ARBA" id="ARBA00004793"/>
    </source>
</evidence>
<evidence type="ECO:0000256" key="6">
    <source>
        <dbReference type="ARBA" id="ARBA00022532"/>
    </source>
</evidence>
<dbReference type="SUPFAM" id="SSF51621">
    <property type="entry name" value="Phosphoenolpyruvate/pyruvate domain"/>
    <property type="match status" value="1"/>
</dbReference>
<evidence type="ECO:0000256" key="4">
    <source>
        <dbReference type="ARBA" id="ARBA00022435"/>
    </source>
</evidence>
<keyword evidence="10" id="KW-1185">Reference proteome</keyword>
<keyword evidence="6" id="KW-0816">Tricarboxylic acid cycle</keyword>
<dbReference type="PANTHER" id="PTHR21631">
    <property type="entry name" value="ISOCITRATE LYASE/MALATE SYNTHASE"/>
    <property type="match status" value="1"/>
</dbReference>
<comment type="function">
    <text evidence="1">Involved in storage lipid mobilization during the growth of higher plant seedling.</text>
</comment>
<dbReference type="Gene3D" id="1.10.10.850">
    <property type="match status" value="1"/>
</dbReference>
<comment type="pathway">
    <text evidence="3">Carbohydrate metabolism; glyoxylate cycle; (S)-malate from isocitrate: step 1/2.</text>
</comment>
<evidence type="ECO:0000256" key="8">
    <source>
        <dbReference type="ARBA" id="ARBA00023239"/>
    </source>
</evidence>
<evidence type="ECO:0000256" key="1">
    <source>
        <dbReference type="ARBA" id="ARBA00003575"/>
    </source>
</evidence>
<evidence type="ECO:0000313" key="10">
    <source>
        <dbReference type="Proteomes" id="UP001412067"/>
    </source>
</evidence>
<protein>
    <submittedName>
        <fullName evidence="9">Isocitrate lyase</fullName>
    </submittedName>
</protein>
<organism evidence="9 10">
    <name type="scientific">Platanthera guangdongensis</name>
    <dbReference type="NCBI Taxonomy" id="2320717"/>
    <lineage>
        <taxon>Eukaryota</taxon>
        <taxon>Viridiplantae</taxon>
        <taxon>Streptophyta</taxon>
        <taxon>Embryophyta</taxon>
        <taxon>Tracheophyta</taxon>
        <taxon>Spermatophyta</taxon>
        <taxon>Magnoliopsida</taxon>
        <taxon>Liliopsida</taxon>
        <taxon>Asparagales</taxon>
        <taxon>Orchidaceae</taxon>
        <taxon>Orchidoideae</taxon>
        <taxon>Orchideae</taxon>
        <taxon>Orchidinae</taxon>
        <taxon>Platanthera</taxon>
    </lineage>
</organism>
<accession>A0ABR2LNA8</accession>
<evidence type="ECO:0000313" key="9">
    <source>
        <dbReference type="EMBL" id="KAK8945413.1"/>
    </source>
</evidence>
<evidence type="ECO:0000256" key="2">
    <source>
        <dbReference type="ARBA" id="ARBA00004130"/>
    </source>
</evidence>
<dbReference type="InterPro" id="IPR006254">
    <property type="entry name" value="Isocitrate_lyase"/>
</dbReference>
<keyword evidence="8 9" id="KW-0456">Lyase</keyword>
<dbReference type="GO" id="GO:0016829">
    <property type="term" value="F:lyase activity"/>
    <property type="evidence" value="ECO:0007669"/>
    <property type="project" value="UniProtKB-KW"/>
</dbReference>
<dbReference type="PANTHER" id="PTHR21631:SF3">
    <property type="entry name" value="BIFUNCTIONAL GLYOXYLATE CYCLE PROTEIN"/>
    <property type="match status" value="1"/>
</dbReference>
<evidence type="ECO:0000256" key="7">
    <source>
        <dbReference type="ARBA" id="ARBA00023140"/>
    </source>
</evidence>
<proteinExistence type="predicted"/>
<keyword evidence="4" id="KW-0329">Glyoxylate bypass</keyword>
<dbReference type="InterPro" id="IPR015813">
    <property type="entry name" value="Pyrv/PenolPyrv_kinase-like_dom"/>
</dbReference>
<dbReference type="InterPro" id="IPR040442">
    <property type="entry name" value="Pyrv_kinase-like_dom_sf"/>
</dbReference>
<keyword evidence="5" id="KW-0330">Glyoxysome</keyword>
<evidence type="ECO:0000256" key="5">
    <source>
        <dbReference type="ARBA" id="ARBA00022453"/>
    </source>
</evidence>